<evidence type="ECO:0000256" key="5">
    <source>
        <dbReference type="ARBA" id="ARBA00023212"/>
    </source>
</evidence>
<proteinExistence type="inferred from homology"/>
<evidence type="ECO:0000256" key="2">
    <source>
        <dbReference type="ARBA" id="ARBA00010337"/>
    </source>
</evidence>
<dbReference type="GO" id="GO:0000930">
    <property type="term" value="C:gamma-tubulin complex"/>
    <property type="evidence" value="ECO:0007669"/>
    <property type="project" value="UniProtKB-ARBA"/>
</dbReference>
<feature type="compositionally biased region" description="Low complexity" evidence="7">
    <location>
        <begin position="340"/>
        <end position="355"/>
    </location>
</feature>
<comment type="subcellular location">
    <subcellularLocation>
        <location evidence="1 6">Cytoplasm</location>
        <location evidence="1 6">Cytoskeleton</location>
        <location evidence="1 6">Microtubule organizing center</location>
    </subcellularLocation>
</comment>
<feature type="domain" description="Gamma tubulin complex component C-terminal" evidence="8">
    <location>
        <begin position="102"/>
        <end position="544"/>
    </location>
</feature>
<dbReference type="GO" id="GO:0051011">
    <property type="term" value="F:microtubule minus-end binding"/>
    <property type="evidence" value="ECO:0007669"/>
    <property type="project" value="TreeGrafter"/>
</dbReference>
<keyword evidence="4 6" id="KW-0493">Microtubule</keyword>
<gene>
    <name evidence="9" type="ORF">LENED_000234</name>
</gene>
<dbReference type="InterPro" id="IPR007259">
    <property type="entry name" value="GCP"/>
</dbReference>
<dbReference type="GO" id="GO:0051321">
    <property type="term" value="P:meiotic cell cycle"/>
    <property type="evidence" value="ECO:0007669"/>
    <property type="project" value="TreeGrafter"/>
</dbReference>
<dbReference type="STRING" id="5353.A0A1Q3DV98"/>
<dbReference type="GO" id="GO:0000922">
    <property type="term" value="C:spindle pole"/>
    <property type="evidence" value="ECO:0007669"/>
    <property type="project" value="InterPro"/>
</dbReference>
<dbReference type="AlphaFoldDB" id="A0A1Q3DV98"/>
<reference evidence="9 10" key="2">
    <citation type="submission" date="2017-02" db="EMBL/GenBank/DDBJ databases">
        <title>A genome survey and senescence transcriptome analysis in Lentinula edodes.</title>
        <authorList>
            <person name="Sakamoto Y."/>
            <person name="Nakade K."/>
            <person name="Sato S."/>
            <person name="Yoshida Y."/>
            <person name="Miyazaki K."/>
            <person name="Natsume S."/>
            <person name="Konno N."/>
        </authorList>
    </citation>
    <scope>NUCLEOTIDE SEQUENCE [LARGE SCALE GENOMIC DNA]</scope>
    <source>
        <strain evidence="9 10">NBRC 111202</strain>
    </source>
</reference>
<keyword evidence="3 6" id="KW-0963">Cytoplasm</keyword>
<evidence type="ECO:0000256" key="3">
    <source>
        <dbReference type="ARBA" id="ARBA00022490"/>
    </source>
</evidence>
<dbReference type="GO" id="GO:0031122">
    <property type="term" value="P:cytoplasmic microtubule organization"/>
    <property type="evidence" value="ECO:0007669"/>
    <property type="project" value="TreeGrafter"/>
</dbReference>
<dbReference type="GO" id="GO:0007020">
    <property type="term" value="P:microtubule nucleation"/>
    <property type="evidence" value="ECO:0007669"/>
    <property type="project" value="InterPro"/>
</dbReference>
<dbReference type="PANTHER" id="PTHR19302">
    <property type="entry name" value="GAMMA TUBULIN COMPLEX PROTEIN"/>
    <property type="match status" value="1"/>
</dbReference>
<reference evidence="9 10" key="1">
    <citation type="submission" date="2016-08" db="EMBL/GenBank/DDBJ databases">
        <authorList>
            <consortium name="Lentinula edodes genome sequencing consortium"/>
            <person name="Sakamoto Y."/>
            <person name="Nakade K."/>
            <person name="Sato S."/>
            <person name="Yoshida Y."/>
            <person name="Miyazaki K."/>
            <person name="Natsume S."/>
            <person name="Konno N."/>
        </authorList>
    </citation>
    <scope>NUCLEOTIDE SEQUENCE [LARGE SCALE GENOMIC DNA]</scope>
    <source>
        <strain evidence="9 10">NBRC 111202</strain>
    </source>
</reference>
<dbReference type="GO" id="GO:0000278">
    <property type="term" value="P:mitotic cell cycle"/>
    <property type="evidence" value="ECO:0007669"/>
    <property type="project" value="TreeGrafter"/>
</dbReference>
<dbReference type="Pfam" id="PF04130">
    <property type="entry name" value="GCP_C_terminal"/>
    <property type="match status" value="1"/>
</dbReference>
<dbReference type="EMBL" id="BDGU01000005">
    <property type="protein sequence ID" value="GAV98825.1"/>
    <property type="molecule type" value="Genomic_DNA"/>
</dbReference>
<dbReference type="InterPro" id="IPR042241">
    <property type="entry name" value="GCP_C_sf"/>
</dbReference>
<evidence type="ECO:0000313" key="10">
    <source>
        <dbReference type="Proteomes" id="UP000188533"/>
    </source>
</evidence>
<dbReference type="GO" id="GO:0044732">
    <property type="term" value="C:mitotic spindle pole body"/>
    <property type="evidence" value="ECO:0007669"/>
    <property type="project" value="TreeGrafter"/>
</dbReference>
<evidence type="ECO:0000313" key="9">
    <source>
        <dbReference type="EMBL" id="GAV98825.1"/>
    </source>
</evidence>
<organism evidence="9 10">
    <name type="scientific">Lentinula edodes</name>
    <name type="common">Shiitake mushroom</name>
    <name type="synonym">Lentinus edodes</name>
    <dbReference type="NCBI Taxonomy" id="5353"/>
    <lineage>
        <taxon>Eukaryota</taxon>
        <taxon>Fungi</taxon>
        <taxon>Dikarya</taxon>
        <taxon>Basidiomycota</taxon>
        <taxon>Agaricomycotina</taxon>
        <taxon>Agaricomycetes</taxon>
        <taxon>Agaricomycetidae</taxon>
        <taxon>Agaricales</taxon>
        <taxon>Marasmiineae</taxon>
        <taxon>Omphalotaceae</taxon>
        <taxon>Lentinula</taxon>
    </lineage>
</organism>
<name>A0A1Q3DV98_LENED</name>
<comment type="similarity">
    <text evidence="2 6">Belongs to the TUBGCP family.</text>
</comment>
<comment type="caution">
    <text evidence="9">The sequence shown here is derived from an EMBL/GenBank/DDBJ whole genome shotgun (WGS) entry which is preliminary data.</text>
</comment>
<sequence>MNPLVSDTYTFLDGSLPSCITSQSRDSIIYVGRAISTVKAAKWQKQLPTDLAIEHANALESVMPDDQPNFDRVISQIRTSVSEWLWMNVLTLQAVEEAVDSFANYFLLRNGEFGLSLIREIERLKISRLTVRSGSPSMIREQDLNLVLLRASLGTTAQQDPALSCLRFLLPSGPIRPLLPSLGGGVLANSLSQSIGKQLDSSLFTSTLLGTPLVLTYTVTWPLDLFVHPAELSSYGALFSYLSALRKTHNSIHTCWSSLSNTQRARRRWTGLGEGGTAGDLEARKELLRCGWGVVRDMSWFLDTLMGYVMIDVVDVEYRRMKKQLMSHSDEEEHTKRLGSISTLPSSTSTLNSTPVKHSMPASRSAASHIGGPTSSLDFTTLRQMHATYLDRLLTGCLLTNLEVTSTLASIFEVCERFVAQVERWGGDILPALLFEGSLKGGDGEEVGALVKERRAVVVEINETLHELLMTFYEHLSSSIFQRPFASSSADASKSMALGGHTTFNMSRIPVTSSSKSRMTADKVDIVDVRRHVERLMLRLDFNGGFSKFSWGRKDKDDDILGDL</sequence>
<evidence type="ECO:0000256" key="1">
    <source>
        <dbReference type="ARBA" id="ARBA00004267"/>
    </source>
</evidence>
<keyword evidence="5 6" id="KW-0206">Cytoskeleton</keyword>
<evidence type="ECO:0000256" key="4">
    <source>
        <dbReference type="ARBA" id="ARBA00022701"/>
    </source>
</evidence>
<keyword evidence="10" id="KW-1185">Reference proteome</keyword>
<evidence type="ECO:0000256" key="6">
    <source>
        <dbReference type="RuleBase" id="RU363050"/>
    </source>
</evidence>
<dbReference type="InterPro" id="IPR040457">
    <property type="entry name" value="GCP_C"/>
</dbReference>
<evidence type="ECO:0000256" key="7">
    <source>
        <dbReference type="SAM" id="MobiDB-lite"/>
    </source>
</evidence>
<protein>
    <recommendedName>
        <fullName evidence="6">Spindle pole body component</fullName>
    </recommendedName>
</protein>
<dbReference type="Gene3D" id="1.20.120.1900">
    <property type="entry name" value="Gamma-tubulin complex, C-terminal domain"/>
    <property type="match status" value="1"/>
</dbReference>
<evidence type="ECO:0000259" key="8">
    <source>
        <dbReference type="Pfam" id="PF04130"/>
    </source>
</evidence>
<dbReference type="PANTHER" id="PTHR19302:SF27">
    <property type="entry name" value="GAMMA-TUBULIN COMPLEX COMPONENT 4"/>
    <property type="match status" value="1"/>
</dbReference>
<dbReference type="GO" id="GO:0043015">
    <property type="term" value="F:gamma-tubulin binding"/>
    <property type="evidence" value="ECO:0007669"/>
    <property type="project" value="InterPro"/>
</dbReference>
<dbReference type="GO" id="GO:0005874">
    <property type="term" value="C:microtubule"/>
    <property type="evidence" value="ECO:0007669"/>
    <property type="project" value="UniProtKB-KW"/>
</dbReference>
<dbReference type="Proteomes" id="UP000188533">
    <property type="component" value="Unassembled WGS sequence"/>
</dbReference>
<accession>A0A1Q3DV98</accession>
<feature type="region of interest" description="Disordered" evidence="7">
    <location>
        <begin position="326"/>
        <end position="370"/>
    </location>
</feature>
<dbReference type="GO" id="GO:0051225">
    <property type="term" value="P:spindle assembly"/>
    <property type="evidence" value="ECO:0007669"/>
    <property type="project" value="TreeGrafter"/>
</dbReference>